<feature type="region of interest" description="Disordered" evidence="16">
    <location>
        <begin position="80"/>
        <end position="111"/>
    </location>
</feature>
<dbReference type="FunFam" id="3.30.40.10:FF:000138">
    <property type="entry name" value="CXXC-type zinc finger protein 1"/>
    <property type="match status" value="1"/>
</dbReference>
<evidence type="ECO:0000313" key="19">
    <source>
        <dbReference type="Ensembl" id="ENSPNAP00000039226.1"/>
    </source>
</evidence>
<feature type="domain" description="CXXC-type" evidence="18">
    <location>
        <begin position="112"/>
        <end position="161"/>
    </location>
</feature>
<dbReference type="Gene3D" id="3.30.40.10">
    <property type="entry name" value="Zinc/RING finger domain, C3HC4 (zinc finger)"/>
    <property type="match status" value="1"/>
</dbReference>
<keyword evidence="6" id="KW-0805">Transcription regulation</keyword>
<dbReference type="InterPro" id="IPR019786">
    <property type="entry name" value="Zinc_finger_PHD-type_CS"/>
</dbReference>
<accession>A0AAR2ING8</accession>
<evidence type="ECO:0000256" key="4">
    <source>
        <dbReference type="ARBA" id="ARBA00022771"/>
    </source>
</evidence>
<dbReference type="Ensembl" id="ENSPNAT00000078544.1">
    <property type="protein sequence ID" value="ENSPNAP00000039226.1"/>
    <property type="gene ID" value="ENSPNAG00000006461.2"/>
</dbReference>
<dbReference type="GO" id="GO:0045893">
    <property type="term" value="P:positive regulation of DNA-templated transcription"/>
    <property type="evidence" value="ECO:0007669"/>
    <property type="project" value="TreeGrafter"/>
</dbReference>
<keyword evidence="9" id="KW-0539">Nucleus</keyword>
<dbReference type="CDD" id="cd15553">
    <property type="entry name" value="PHD_Cfp1"/>
    <property type="match status" value="1"/>
</dbReference>
<keyword evidence="2" id="KW-0597">Phosphoprotein</keyword>
<dbReference type="GO" id="GO:0003677">
    <property type="term" value="F:DNA binding"/>
    <property type="evidence" value="ECO:0007669"/>
    <property type="project" value="UniProtKB-KW"/>
</dbReference>
<reference evidence="19" key="2">
    <citation type="submission" date="2025-08" db="UniProtKB">
        <authorList>
            <consortium name="Ensembl"/>
        </authorList>
    </citation>
    <scope>IDENTIFICATION</scope>
</reference>
<feature type="region of interest" description="Disordered" evidence="16">
    <location>
        <begin position="193"/>
        <end position="214"/>
    </location>
</feature>
<protein>
    <recommendedName>
        <fullName evidence="10">CXXC-type zinc finger protein 1</fullName>
    </recommendedName>
    <alternativeName>
        <fullName evidence="12">CpG-binding protein</fullName>
    </alternativeName>
    <alternativeName>
        <fullName evidence="13">PHD finger and CXXC domain-containing protein 1</fullName>
    </alternativeName>
</protein>
<evidence type="ECO:0000256" key="1">
    <source>
        <dbReference type="ARBA" id="ARBA00004123"/>
    </source>
</evidence>
<evidence type="ECO:0000256" key="3">
    <source>
        <dbReference type="ARBA" id="ARBA00022723"/>
    </source>
</evidence>
<evidence type="ECO:0000256" key="8">
    <source>
        <dbReference type="ARBA" id="ARBA00023163"/>
    </source>
</evidence>
<feature type="domain" description="PHD-type" evidence="17">
    <location>
        <begin position="22"/>
        <end position="72"/>
    </location>
</feature>
<dbReference type="PANTHER" id="PTHR46174">
    <property type="entry name" value="CXXC-TYPE ZINC FINGER PROTEIN 1"/>
    <property type="match status" value="1"/>
</dbReference>
<dbReference type="GO" id="GO:0008270">
    <property type="term" value="F:zinc ion binding"/>
    <property type="evidence" value="ECO:0007669"/>
    <property type="project" value="UniProtKB-KW"/>
</dbReference>
<keyword evidence="20" id="KW-1185">Reference proteome</keyword>
<dbReference type="GeneTree" id="ENSGT00940000166392"/>
<evidence type="ECO:0000256" key="11">
    <source>
        <dbReference type="ARBA" id="ARBA00056449"/>
    </source>
</evidence>
<evidence type="ECO:0000259" key="17">
    <source>
        <dbReference type="PROSITE" id="PS50016"/>
    </source>
</evidence>
<dbReference type="InterPro" id="IPR011011">
    <property type="entry name" value="Znf_FYVE_PHD"/>
</dbReference>
<keyword evidence="3" id="KW-0479">Metal-binding</keyword>
<dbReference type="InterPro" id="IPR019787">
    <property type="entry name" value="Znf_PHD-finger"/>
</dbReference>
<evidence type="ECO:0000256" key="12">
    <source>
        <dbReference type="ARBA" id="ARBA00079319"/>
    </source>
</evidence>
<dbReference type="PROSITE" id="PS51058">
    <property type="entry name" value="ZF_CXXC"/>
    <property type="match status" value="1"/>
</dbReference>
<keyword evidence="8" id="KW-0804">Transcription</keyword>
<dbReference type="Pfam" id="PF12269">
    <property type="entry name" value="CpG_bind_C"/>
    <property type="match status" value="1"/>
</dbReference>
<evidence type="ECO:0000256" key="5">
    <source>
        <dbReference type="ARBA" id="ARBA00022833"/>
    </source>
</evidence>
<organism evidence="19 20">
    <name type="scientific">Pygocentrus nattereri</name>
    <name type="common">Red-bellied piranha</name>
    <dbReference type="NCBI Taxonomy" id="42514"/>
    <lineage>
        <taxon>Eukaryota</taxon>
        <taxon>Metazoa</taxon>
        <taxon>Chordata</taxon>
        <taxon>Craniata</taxon>
        <taxon>Vertebrata</taxon>
        <taxon>Euteleostomi</taxon>
        <taxon>Actinopterygii</taxon>
        <taxon>Neopterygii</taxon>
        <taxon>Teleostei</taxon>
        <taxon>Ostariophysi</taxon>
        <taxon>Characiformes</taxon>
        <taxon>Characoidei</taxon>
        <taxon>Pygocentrus</taxon>
    </lineage>
</organism>
<dbReference type="PROSITE" id="PS50016">
    <property type="entry name" value="ZF_PHD_2"/>
    <property type="match status" value="1"/>
</dbReference>
<comment type="subcellular location">
    <subcellularLocation>
        <location evidence="1">Nucleus</location>
    </subcellularLocation>
</comment>
<evidence type="ECO:0000256" key="10">
    <source>
        <dbReference type="ARBA" id="ARBA00023828"/>
    </source>
</evidence>
<feature type="compositionally biased region" description="Basic and acidic residues" evidence="16">
    <location>
        <begin position="80"/>
        <end position="106"/>
    </location>
</feature>
<keyword evidence="7" id="KW-0238">DNA-binding</keyword>
<dbReference type="InterPro" id="IPR013083">
    <property type="entry name" value="Znf_RING/FYVE/PHD"/>
</dbReference>
<dbReference type="Pfam" id="PF02008">
    <property type="entry name" value="zf-CXXC"/>
    <property type="match status" value="1"/>
</dbReference>
<reference evidence="19 20" key="1">
    <citation type="submission" date="2020-10" db="EMBL/GenBank/DDBJ databases">
        <title>Pygocentrus nattereri (red-bellied piranha) genome, fPygNat1, primary haplotype.</title>
        <authorList>
            <person name="Myers G."/>
            <person name="Meyer A."/>
            <person name="Karagic N."/>
            <person name="Pippel M."/>
            <person name="Winkler S."/>
            <person name="Tracey A."/>
            <person name="Wood J."/>
            <person name="Formenti G."/>
            <person name="Howe K."/>
            <person name="Fedrigo O."/>
            <person name="Jarvis E.D."/>
        </authorList>
    </citation>
    <scope>NUCLEOTIDE SEQUENCE [LARGE SCALE GENOMIC DNA]</scope>
</reference>
<dbReference type="AlphaFoldDB" id="A0AAR2ING8"/>
<evidence type="ECO:0000256" key="7">
    <source>
        <dbReference type="ARBA" id="ARBA00023125"/>
    </source>
</evidence>
<evidence type="ECO:0000256" key="15">
    <source>
        <dbReference type="SAM" id="Coils"/>
    </source>
</evidence>
<evidence type="ECO:0000256" key="13">
    <source>
        <dbReference type="ARBA" id="ARBA00081451"/>
    </source>
</evidence>
<dbReference type="InterPro" id="IPR037869">
    <property type="entry name" value="Spp1/CFP1"/>
</dbReference>
<dbReference type="InterPro" id="IPR002857">
    <property type="entry name" value="Znf_CXXC"/>
</dbReference>
<dbReference type="InterPro" id="IPR001965">
    <property type="entry name" value="Znf_PHD"/>
</dbReference>
<keyword evidence="15" id="KW-0175">Coiled coil</keyword>
<evidence type="ECO:0000256" key="6">
    <source>
        <dbReference type="ARBA" id="ARBA00023015"/>
    </source>
</evidence>
<dbReference type="PANTHER" id="PTHR46174:SF4">
    <property type="entry name" value="CXXC-TYPE ZINC FINGER PROTEIN 1"/>
    <property type="match status" value="1"/>
</dbReference>
<reference evidence="19" key="3">
    <citation type="submission" date="2025-09" db="UniProtKB">
        <authorList>
            <consortium name="Ensembl"/>
        </authorList>
    </citation>
    <scope>IDENTIFICATION</scope>
</reference>
<name>A0AAR2ING8_PYGNA</name>
<dbReference type="Proteomes" id="UP001501920">
    <property type="component" value="Chromosome 21"/>
</dbReference>
<dbReference type="Pfam" id="PF00628">
    <property type="entry name" value="PHD"/>
    <property type="match status" value="1"/>
</dbReference>
<evidence type="ECO:0000259" key="18">
    <source>
        <dbReference type="PROSITE" id="PS51058"/>
    </source>
</evidence>
<evidence type="ECO:0000256" key="16">
    <source>
        <dbReference type="SAM" id="MobiDB-lite"/>
    </source>
</evidence>
<dbReference type="SMART" id="SM00249">
    <property type="entry name" value="PHD"/>
    <property type="match status" value="1"/>
</dbReference>
<keyword evidence="5" id="KW-0862">Zinc</keyword>
<feature type="compositionally biased region" description="Basic residues" evidence="16">
    <location>
        <begin position="193"/>
        <end position="206"/>
    </location>
</feature>
<dbReference type="InterPro" id="IPR022056">
    <property type="entry name" value="CpG-bd_C"/>
</dbReference>
<comment type="function">
    <text evidence="11">Transcriptional activator that exhibits a unique DNA binding specificity for CpG unmethylated motifs with a preference for CpGG.</text>
</comment>
<evidence type="ECO:0000256" key="2">
    <source>
        <dbReference type="ARBA" id="ARBA00022553"/>
    </source>
</evidence>
<feature type="coiled-coil region" evidence="15">
    <location>
        <begin position="278"/>
        <end position="326"/>
    </location>
</feature>
<proteinExistence type="predicted"/>
<dbReference type="PROSITE" id="PS01359">
    <property type="entry name" value="ZF_PHD_1"/>
    <property type="match status" value="1"/>
</dbReference>
<keyword evidence="4 14" id="KW-0863">Zinc-finger</keyword>
<sequence>RKCSVTKLQREKEIDHVEENAPLYCICRKPDINCFMIGCDSCNEWFHGHCINVTEKMAKAIREWYCQRCQEMDPSLEIKYRSKKNREKEAEPERAEKRSSTPDFKLDKRRGSKVKRSARMCGECEPCRRTEDCAQCDFCKDMKKFGGPNKIRQKCRLRQCVVRARVISTGHINKSFMHHHAYAQYVKDVFKESRRHKQKQKHKDRMRHSDRADGRHTGDLHQCLGPNCIEAARPNSKYCSEDCGMKLAANRIYEILPQRIQQWQQSPCVAEEQGKKQLERIRREQQAARMRLAEMERRFHELEGIIAKAKQQVVQQDEEVNETDSEDTDLQIFCVSCSHPINPKVALRHMERCYAKYESQTSFGSIFPTRIEGATRLFCDVYNPQSKTYCKRLQVLCPEHSRDPKVPVDEVCGCPLVQNVFEPTGEYCRVSKRKCNKHYCWEKLRRAEVDLERVRVWYKLDELFEQERNVRTAMTNRAGLLALMLHQTIQHDPLTTDLRSNKDR</sequence>
<evidence type="ECO:0000256" key="9">
    <source>
        <dbReference type="ARBA" id="ARBA00023242"/>
    </source>
</evidence>
<dbReference type="SUPFAM" id="SSF57903">
    <property type="entry name" value="FYVE/PHD zinc finger"/>
    <property type="match status" value="1"/>
</dbReference>
<evidence type="ECO:0000313" key="20">
    <source>
        <dbReference type="Proteomes" id="UP001501920"/>
    </source>
</evidence>
<evidence type="ECO:0000256" key="14">
    <source>
        <dbReference type="PROSITE-ProRule" id="PRU00509"/>
    </source>
</evidence>
<dbReference type="GO" id="GO:0048188">
    <property type="term" value="C:Set1C/COMPASS complex"/>
    <property type="evidence" value="ECO:0007669"/>
    <property type="project" value="InterPro"/>
</dbReference>